<feature type="transmembrane region" description="Helical" evidence="1">
    <location>
        <begin position="63"/>
        <end position="81"/>
    </location>
</feature>
<sequence>MSRQHRDNKHHGSISFFLSRVALFFAGLLTLSFGGSLMIQSTLGSATWDVLHIGLANLTPLTIGMWVQTVGILMIGITCYIEKRRPQIGSFVNILCVGVFLDAWLHLPIQQVFQSTWQLFFVLIAGIVFMGIGAGMYVSTRLGAGPRDGMTLALANKSGWSIRLVRTIMEGTALLLGWLLGGPVAIGTFASVFLIGPVMQASLGFWRKQVSKWETTAPVQQQRTKRRAYASSTSA</sequence>
<feature type="transmembrane region" description="Helical" evidence="1">
    <location>
        <begin position="119"/>
        <end position="139"/>
    </location>
</feature>
<organism evidence="2 3">
    <name type="scientific">Salicibibacter cibarius</name>
    <dbReference type="NCBI Taxonomy" id="2743000"/>
    <lineage>
        <taxon>Bacteria</taxon>
        <taxon>Bacillati</taxon>
        <taxon>Bacillota</taxon>
        <taxon>Bacilli</taxon>
        <taxon>Bacillales</taxon>
        <taxon>Bacillaceae</taxon>
        <taxon>Salicibibacter</taxon>
    </lineage>
</organism>
<gene>
    <name evidence="2" type="ORF">HUG15_09230</name>
</gene>
<keyword evidence="1" id="KW-1133">Transmembrane helix</keyword>
<keyword evidence="1" id="KW-0472">Membrane</keyword>
<evidence type="ECO:0000256" key="1">
    <source>
        <dbReference type="SAM" id="Phobius"/>
    </source>
</evidence>
<dbReference type="Pfam" id="PF19700">
    <property type="entry name" value="DUF6198"/>
    <property type="match status" value="1"/>
</dbReference>
<dbReference type="PANTHER" id="PTHR40078">
    <property type="entry name" value="INTEGRAL MEMBRANE PROTEIN-RELATED"/>
    <property type="match status" value="1"/>
</dbReference>
<feature type="transmembrane region" description="Helical" evidence="1">
    <location>
        <begin position="88"/>
        <end position="107"/>
    </location>
</feature>
<protein>
    <submittedName>
        <fullName evidence="2">Membrane protein</fullName>
    </submittedName>
</protein>
<dbReference type="InterPro" id="IPR038750">
    <property type="entry name" value="YczE/YyaS-like"/>
</dbReference>
<dbReference type="PANTHER" id="PTHR40078:SF1">
    <property type="entry name" value="INTEGRAL MEMBRANE PROTEIN"/>
    <property type="match status" value="1"/>
</dbReference>
<dbReference type="Proteomes" id="UP000595823">
    <property type="component" value="Chromosome"/>
</dbReference>
<evidence type="ECO:0000313" key="2">
    <source>
        <dbReference type="EMBL" id="QQK75731.1"/>
    </source>
</evidence>
<feature type="transmembrane region" description="Helical" evidence="1">
    <location>
        <begin position="21"/>
        <end position="43"/>
    </location>
</feature>
<dbReference type="KEGG" id="scia:HUG15_09230"/>
<keyword evidence="3" id="KW-1185">Reference proteome</keyword>
<evidence type="ECO:0000313" key="3">
    <source>
        <dbReference type="Proteomes" id="UP000595823"/>
    </source>
</evidence>
<dbReference type="AlphaFoldDB" id="A0A7T6Z3H3"/>
<dbReference type="EMBL" id="CP054705">
    <property type="protein sequence ID" value="QQK75731.1"/>
    <property type="molecule type" value="Genomic_DNA"/>
</dbReference>
<reference evidence="2 3" key="1">
    <citation type="submission" date="2020-06" db="EMBL/GenBank/DDBJ databases">
        <title>Genomic analysis of Salicibibacter sp. NKC5-3.</title>
        <authorList>
            <person name="Oh Y.J."/>
        </authorList>
    </citation>
    <scope>NUCLEOTIDE SEQUENCE [LARGE SCALE GENOMIC DNA]</scope>
    <source>
        <strain evidence="2 3">NKC5-3</strain>
    </source>
</reference>
<accession>A0A7T6Z3H3</accession>
<name>A0A7T6Z3H3_9BACI</name>
<proteinExistence type="predicted"/>
<keyword evidence="1" id="KW-0812">Transmembrane</keyword>